<sequence>MPATTLADIIFPEQANHNFSKILGDLKRSNLSITNRLRSVRHDAAFVEQVADALRLPLVANERCGSWYIEPGRKAASAYFKSTDGHTGQWKFSTRRLNLQLLELIGRRDGCIIVDSTRRGKRMPDSLSKTIPTWCSVLNCALFPDDPACHALFVPPNAVFDSEKSQMEARLPEFLASFLALDIDIVALRKHLRKPLRPLWITQDDYDPATSGPLDAAVTGSFHPVVCCTSSRRVAGTELSEAGYIQGAGDDTENWALGLTAPIFWEHADELMSTPEVDLPDLIRSLVASSDAKGASASEAKQVAPHIFVGALSGGQTPLSSSSSFFSSPGSCVVAVTSQNTEQSSWLKSPSYLEVGVGKGKVASRLLRQALPQICDFVSQFLERPEVSVVDEAGLPVKKRVVILCESGKDLSVGAALALCCWCFDASGNIIRSDDTARQQQQQSFTKNAIRIKLGHIMTVFPEANPSRATLQSVNSFLMDWRK</sequence>
<dbReference type="GO" id="GO:0043399">
    <property type="term" value="F:tRNA adenosine(64)-2'-O-ribosylphosphate transferase activity"/>
    <property type="evidence" value="ECO:0007669"/>
    <property type="project" value="InterPro"/>
</dbReference>
<dbReference type="InterPro" id="IPR033449">
    <property type="entry name" value="Rit1_N"/>
</dbReference>
<dbReference type="Pfam" id="PF17184">
    <property type="entry name" value="Rit1_C"/>
    <property type="match status" value="1"/>
</dbReference>
<dbReference type="Proteomes" id="UP001174934">
    <property type="component" value="Unassembled WGS sequence"/>
</dbReference>
<comment type="caution">
    <text evidence="3">The sequence shown here is derived from an EMBL/GenBank/DDBJ whole genome shotgun (WGS) entry which is preliminary data.</text>
</comment>
<feature type="domain" description="Rit1 DUSP-like" evidence="1">
    <location>
        <begin position="351"/>
        <end position="478"/>
    </location>
</feature>
<accession>A0AA40BW75</accession>
<dbReference type="GO" id="GO:0005737">
    <property type="term" value="C:cytoplasm"/>
    <property type="evidence" value="ECO:0007669"/>
    <property type="project" value="TreeGrafter"/>
</dbReference>
<name>A0AA40BW75_9PEZI</name>
<gene>
    <name evidence="3" type="ORF">B0T17DRAFT_510512</name>
</gene>
<organism evidence="3 4">
    <name type="scientific">Bombardia bombarda</name>
    <dbReference type="NCBI Taxonomy" id="252184"/>
    <lineage>
        <taxon>Eukaryota</taxon>
        <taxon>Fungi</taxon>
        <taxon>Dikarya</taxon>
        <taxon>Ascomycota</taxon>
        <taxon>Pezizomycotina</taxon>
        <taxon>Sordariomycetes</taxon>
        <taxon>Sordariomycetidae</taxon>
        <taxon>Sordariales</taxon>
        <taxon>Lasiosphaeriaceae</taxon>
        <taxon>Bombardia</taxon>
    </lineage>
</organism>
<dbReference type="Pfam" id="PF04179">
    <property type="entry name" value="Init_tRNA_PT"/>
    <property type="match status" value="1"/>
</dbReference>
<evidence type="ECO:0000313" key="3">
    <source>
        <dbReference type="EMBL" id="KAK0615953.1"/>
    </source>
</evidence>
<dbReference type="InterPro" id="IPR007306">
    <property type="entry name" value="Rit1"/>
</dbReference>
<dbReference type="AlphaFoldDB" id="A0AA40BW75"/>
<dbReference type="PANTHER" id="PTHR31811:SF0">
    <property type="entry name" value="TRNA A64-2'-O-RIBOSYLPHOSPHATE TRANSFERASE"/>
    <property type="match status" value="1"/>
</dbReference>
<reference evidence="3" key="1">
    <citation type="submission" date="2023-06" db="EMBL/GenBank/DDBJ databases">
        <title>Genome-scale phylogeny and comparative genomics of the fungal order Sordariales.</title>
        <authorList>
            <consortium name="Lawrence Berkeley National Laboratory"/>
            <person name="Hensen N."/>
            <person name="Bonometti L."/>
            <person name="Westerberg I."/>
            <person name="Brannstrom I.O."/>
            <person name="Guillou S."/>
            <person name="Cros-Aarteil S."/>
            <person name="Calhoun S."/>
            <person name="Haridas S."/>
            <person name="Kuo A."/>
            <person name="Mondo S."/>
            <person name="Pangilinan J."/>
            <person name="Riley R."/>
            <person name="LaButti K."/>
            <person name="Andreopoulos B."/>
            <person name="Lipzen A."/>
            <person name="Chen C."/>
            <person name="Yanf M."/>
            <person name="Daum C."/>
            <person name="Ng V."/>
            <person name="Clum A."/>
            <person name="Steindorff A."/>
            <person name="Ohm R."/>
            <person name="Martin F."/>
            <person name="Silar P."/>
            <person name="Natvig D."/>
            <person name="Lalanne C."/>
            <person name="Gautier V."/>
            <person name="Ament-velasquez S.L."/>
            <person name="Kruys A."/>
            <person name="Hutchinson M.I."/>
            <person name="Powell A.J."/>
            <person name="Barry K."/>
            <person name="Miller A.N."/>
            <person name="Grigoriev I.V."/>
            <person name="Debuchy R."/>
            <person name="Gladieux P."/>
            <person name="Thoren M.H."/>
            <person name="Johannesson H."/>
        </authorList>
    </citation>
    <scope>NUCLEOTIDE SEQUENCE</scope>
    <source>
        <strain evidence="3">SMH3391-2</strain>
    </source>
</reference>
<evidence type="ECO:0000313" key="4">
    <source>
        <dbReference type="Proteomes" id="UP001174934"/>
    </source>
</evidence>
<protein>
    <submittedName>
        <fullName evidence="3">tRNA A64-2'-O-ribosylphosphate transferase</fullName>
    </submittedName>
</protein>
<keyword evidence="4" id="KW-1185">Reference proteome</keyword>
<dbReference type="GO" id="GO:0019988">
    <property type="term" value="P:charged-tRNA amino acid modification"/>
    <property type="evidence" value="ECO:0007669"/>
    <property type="project" value="InterPro"/>
</dbReference>
<proteinExistence type="predicted"/>
<feature type="domain" description="Rit1 N-terminal" evidence="2">
    <location>
        <begin position="26"/>
        <end position="287"/>
    </location>
</feature>
<dbReference type="EMBL" id="JAULSR010000006">
    <property type="protein sequence ID" value="KAK0615953.1"/>
    <property type="molecule type" value="Genomic_DNA"/>
</dbReference>
<keyword evidence="3" id="KW-0808">Transferase</keyword>
<evidence type="ECO:0000259" key="1">
    <source>
        <dbReference type="Pfam" id="PF04179"/>
    </source>
</evidence>
<dbReference type="PANTHER" id="PTHR31811">
    <property type="entry name" value="TRNA A64-2'-O-RIBOSYLPHOSPHATE TRANSFERASE"/>
    <property type="match status" value="1"/>
</dbReference>
<evidence type="ECO:0000259" key="2">
    <source>
        <dbReference type="Pfam" id="PF17184"/>
    </source>
</evidence>
<dbReference type="PIRSF" id="PIRSF007747">
    <property type="entry name" value="Ribosyl_Ptfrase"/>
    <property type="match status" value="1"/>
</dbReference>
<dbReference type="InterPro" id="IPR033421">
    <property type="entry name" value="Rit1_DUSP-like"/>
</dbReference>